<evidence type="ECO:0000256" key="1">
    <source>
        <dbReference type="ARBA" id="ARBA00007074"/>
    </source>
</evidence>
<gene>
    <name evidence="6" type="ORF">CLV80_1136</name>
</gene>
<keyword evidence="3 6" id="KW-0378">Hydrolase</keyword>
<evidence type="ECO:0000313" key="6">
    <source>
        <dbReference type="EMBL" id="PRY75196.1"/>
    </source>
</evidence>
<evidence type="ECO:0000256" key="3">
    <source>
        <dbReference type="ARBA" id="ARBA00022801"/>
    </source>
</evidence>
<protein>
    <submittedName>
        <fullName evidence="6">Cell wall-associated NlpC family hydrolase</fullName>
    </submittedName>
</protein>
<dbReference type="Pfam" id="PF18348">
    <property type="entry name" value="SH3_16"/>
    <property type="match status" value="1"/>
</dbReference>
<dbReference type="Proteomes" id="UP000238007">
    <property type="component" value="Unassembled WGS sequence"/>
</dbReference>
<feature type="domain" description="NlpC/P60" evidence="5">
    <location>
        <begin position="150"/>
        <end position="271"/>
    </location>
</feature>
<dbReference type="Gene3D" id="2.30.30.40">
    <property type="entry name" value="SH3 Domains"/>
    <property type="match status" value="1"/>
</dbReference>
<dbReference type="GO" id="GO:0008234">
    <property type="term" value="F:cysteine-type peptidase activity"/>
    <property type="evidence" value="ECO:0007669"/>
    <property type="project" value="UniProtKB-KW"/>
</dbReference>
<keyword evidence="7" id="KW-1185">Reference proteome</keyword>
<dbReference type="InterPro" id="IPR038765">
    <property type="entry name" value="Papain-like_cys_pep_sf"/>
</dbReference>
<dbReference type="PANTHER" id="PTHR47359">
    <property type="entry name" value="PEPTIDOGLYCAN DL-ENDOPEPTIDASE CWLO"/>
    <property type="match status" value="1"/>
</dbReference>
<dbReference type="PROSITE" id="PS51935">
    <property type="entry name" value="NLPC_P60"/>
    <property type="match status" value="1"/>
</dbReference>
<evidence type="ECO:0000256" key="4">
    <source>
        <dbReference type="ARBA" id="ARBA00022807"/>
    </source>
</evidence>
<name>A0A2T0VUL2_9RHOB</name>
<dbReference type="Pfam" id="PF00877">
    <property type="entry name" value="NLPC_P60"/>
    <property type="match status" value="1"/>
</dbReference>
<dbReference type="InterPro" id="IPR041382">
    <property type="entry name" value="SH3_16"/>
</dbReference>
<comment type="similarity">
    <text evidence="1">Belongs to the peptidase C40 family.</text>
</comment>
<evidence type="ECO:0000256" key="2">
    <source>
        <dbReference type="ARBA" id="ARBA00022670"/>
    </source>
</evidence>
<sequence>MTDHRVTPANGRVAAMSLAGKVKAESYVTGWPMMINRPVVDFLRTPDGARDRQLLIGAIITVFEDRQGWSFVQAANGYVGYVRSEQLSKPLAVSHFVGTMATHAYSEEDFKSEPAMALPFAARVQVLNERRNFWETNVGYVSKKHLRAVDRPFLDPINVAQIHFGVPYLWGGDSTRGIDCSGLISASLTACGIPCPGDSDLQCDVVGTDVQGELQRGDIVFWTGHVGMMVDTETMLHASATPMATVYEPVKKVIARVEVQGHGGPIARRRL</sequence>
<organism evidence="6 7">
    <name type="scientific">Yoonia maritima</name>
    <dbReference type="NCBI Taxonomy" id="1435347"/>
    <lineage>
        <taxon>Bacteria</taxon>
        <taxon>Pseudomonadati</taxon>
        <taxon>Pseudomonadota</taxon>
        <taxon>Alphaproteobacteria</taxon>
        <taxon>Rhodobacterales</taxon>
        <taxon>Paracoccaceae</taxon>
        <taxon>Yoonia</taxon>
    </lineage>
</organism>
<dbReference type="Gene3D" id="3.90.1720.10">
    <property type="entry name" value="endopeptidase domain like (from Nostoc punctiforme)"/>
    <property type="match status" value="1"/>
</dbReference>
<dbReference type="RefSeq" id="WP_106358888.1">
    <property type="nucleotide sequence ID" value="NZ_PVTP01000013.1"/>
</dbReference>
<comment type="caution">
    <text evidence="6">The sequence shown here is derived from an EMBL/GenBank/DDBJ whole genome shotgun (WGS) entry which is preliminary data.</text>
</comment>
<dbReference type="InterPro" id="IPR000064">
    <property type="entry name" value="NLP_P60_dom"/>
</dbReference>
<proteinExistence type="inferred from homology"/>
<accession>A0A2T0VUL2</accession>
<keyword evidence="4" id="KW-0788">Thiol protease</keyword>
<keyword evidence="2" id="KW-0645">Protease</keyword>
<dbReference type="OrthoDB" id="9813368at2"/>
<dbReference type="AlphaFoldDB" id="A0A2T0VUL2"/>
<dbReference type="PANTHER" id="PTHR47359:SF3">
    <property type="entry name" value="NLP_P60 DOMAIN-CONTAINING PROTEIN-RELATED"/>
    <property type="match status" value="1"/>
</dbReference>
<dbReference type="EMBL" id="PVTP01000013">
    <property type="protein sequence ID" value="PRY75196.1"/>
    <property type="molecule type" value="Genomic_DNA"/>
</dbReference>
<dbReference type="SUPFAM" id="SSF54001">
    <property type="entry name" value="Cysteine proteinases"/>
    <property type="match status" value="1"/>
</dbReference>
<evidence type="ECO:0000259" key="5">
    <source>
        <dbReference type="PROSITE" id="PS51935"/>
    </source>
</evidence>
<dbReference type="GO" id="GO:0006508">
    <property type="term" value="P:proteolysis"/>
    <property type="evidence" value="ECO:0007669"/>
    <property type="project" value="UniProtKB-KW"/>
</dbReference>
<dbReference type="InterPro" id="IPR051794">
    <property type="entry name" value="PG_Endopeptidase_C40"/>
</dbReference>
<reference evidence="6 7" key="1">
    <citation type="submission" date="2018-03" db="EMBL/GenBank/DDBJ databases">
        <title>Genomic Encyclopedia of Archaeal and Bacterial Type Strains, Phase II (KMG-II): from individual species to whole genera.</title>
        <authorList>
            <person name="Goeker M."/>
        </authorList>
    </citation>
    <scope>NUCLEOTIDE SEQUENCE [LARGE SCALE GENOMIC DNA]</scope>
    <source>
        <strain evidence="6 7">DSM 101533</strain>
    </source>
</reference>
<evidence type="ECO:0000313" key="7">
    <source>
        <dbReference type="Proteomes" id="UP000238007"/>
    </source>
</evidence>